<dbReference type="AlphaFoldDB" id="A0A1X6NHX9"/>
<dbReference type="OrthoDB" id="423313at2759"/>
<keyword evidence="4" id="KW-0472">Membrane</keyword>
<proteinExistence type="predicted"/>
<evidence type="ECO:0000313" key="6">
    <source>
        <dbReference type="Proteomes" id="UP000194127"/>
    </source>
</evidence>
<dbReference type="EMBL" id="KZ110591">
    <property type="protein sequence ID" value="OSX68120.1"/>
    <property type="molecule type" value="Genomic_DNA"/>
</dbReference>
<dbReference type="GO" id="GO:0016740">
    <property type="term" value="F:transferase activity"/>
    <property type="evidence" value="ECO:0007669"/>
    <property type="project" value="UniProtKB-KW"/>
</dbReference>
<dbReference type="GO" id="GO:0006004">
    <property type="term" value="P:fucose metabolic process"/>
    <property type="evidence" value="ECO:0007669"/>
    <property type="project" value="UniProtKB-KW"/>
</dbReference>
<dbReference type="Proteomes" id="UP000194127">
    <property type="component" value="Unassembled WGS sequence"/>
</dbReference>
<keyword evidence="4" id="KW-0812">Transmembrane</keyword>
<gene>
    <name evidence="5" type="ORF">POSPLADRAFT_1128010</name>
</gene>
<dbReference type="Gene3D" id="3.40.50.11350">
    <property type="match status" value="1"/>
</dbReference>
<dbReference type="InterPro" id="IPR019378">
    <property type="entry name" value="GDP-Fuc_O-FucTrfase"/>
</dbReference>
<keyword evidence="4" id="KW-1133">Transmembrane helix</keyword>
<reference evidence="5 6" key="1">
    <citation type="submission" date="2017-04" db="EMBL/GenBank/DDBJ databases">
        <title>Genome Sequence of the Model Brown-Rot Fungus Postia placenta SB12.</title>
        <authorList>
            <consortium name="DOE Joint Genome Institute"/>
            <person name="Gaskell J."/>
            <person name="Kersten P."/>
            <person name="Larrondo L.F."/>
            <person name="Canessa P."/>
            <person name="Martinez D."/>
            <person name="Hibbett D."/>
            <person name="Schmoll M."/>
            <person name="Kubicek C.P."/>
            <person name="Martinez A.T."/>
            <person name="Yadav J."/>
            <person name="Master E."/>
            <person name="Magnuson J.K."/>
            <person name="James T."/>
            <person name="Yaver D."/>
            <person name="Berka R."/>
            <person name="Labutti K."/>
            <person name="Lipzen A."/>
            <person name="Aerts A."/>
            <person name="Barry K."/>
            <person name="Henrissat B."/>
            <person name="Blanchette R."/>
            <person name="Grigoriev I."/>
            <person name="Cullen D."/>
        </authorList>
    </citation>
    <scope>NUCLEOTIDE SEQUENCE [LARGE SCALE GENOMIC DNA]</scope>
    <source>
        <strain evidence="5 6">MAD-698-R-SB12</strain>
    </source>
</reference>
<evidence type="ECO:0000256" key="3">
    <source>
        <dbReference type="ARBA" id="ARBA00023277"/>
    </source>
</evidence>
<dbReference type="RefSeq" id="XP_024344914.1">
    <property type="nucleotide sequence ID" value="XM_024483691.1"/>
</dbReference>
<keyword evidence="3" id="KW-0119">Carbohydrate metabolism</keyword>
<dbReference type="GeneID" id="36328640"/>
<evidence type="ECO:0000256" key="2">
    <source>
        <dbReference type="ARBA" id="ARBA00023253"/>
    </source>
</evidence>
<sequence length="497" mass="56413">MRNILALPSLRPSGKVALPPSPVALDFPKFTLRRSIAAAIVTIALAFSGLFLWTSFAKSDALSHADLDKNNVALNPPRVEHLPDREDVLPVSLRPETYLAGPPTAHFKDSLKNDTRYMTSWLSAGWTNDVMTIGNLIYLALITDRVPVIPPFTSHIGGASVPIAFSAIFDVSRLAREIGAPVLEWHQIKNIALAESLAEQDDLGCWNIWEVDNIPADAPRGSYTTLMLNLDISYTRAPEWVKLIPGFLHDSHSSFWSLAKLAFPETRSDVLANPAAHPTRASERHRVFIPPDEQLLCFDYLYYVCGERPLEYDYDYSPAWRFVVKYFRWTRDLEQLAEEYLRRTLNVPEGRPIPPYITVHARRGDFVNWCGEVPRDGCFPSLSVFARRVFEVQQELRERHGIEAHHVIMTSDESDEGWWDGVRALGWLRVDHERAQTIELYGRWYTVILDGVIQSLGMGFVGTDRSTFSILARRRVQDWNNGAVRTVLWGHPGSDEH</sequence>
<dbReference type="CDD" id="cd11296">
    <property type="entry name" value="O-FucT_like"/>
    <property type="match status" value="1"/>
</dbReference>
<keyword evidence="2" id="KW-0294">Fucose metabolism</keyword>
<accession>A0A1X6NHX9</accession>
<organism evidence="5 6">
    <name type="scientific">Postia placenta MAD-698-R-SB12</name>
    <dbReference type="NCBI Taxonomy" id="670580"/>
    <lineage>
        <taxon>Eukaryota</taxon>
        <taxon>Fungi</taxon>
        <taxon>Dikarya</taxon>
        <taxon>Basidiomycota</taxon>
        <taxon>Agaricomycotina</taxon>
        <taxon>Agaricomycetes</taxon>
        <taxon>Polyporales</taxon>
        <taxon>Adustoporiaceae</taxon>
        <taxon>Rhodonia</taxon>
    </lineage>
</organism>
<keyword evidence="6" id="KW-1185">Reference proteome</keyword>
<protein>
    <submittedName>
        <fullName evidence="5">Uncharacterized protein</fullName>
    </submittedName>
</protein>
<evidence type="ECO:0000256" key="1">
    <source>
        <dbReference type="ARBA" id="ARBA00022679"/>
    </source>
</evidence>
<dbReference type="Pfam" id="PF10250">
    <property type="entry name" value="O-FucT"/>
    <property type="match status" value="1"/>
</dbReference>
<keyword evidence="1" id="KW-0808">Transferase</keyword>
<evidence type="ECO:0000313" key="5">
    <source>
        <dbReference type="EMBL" id="OSX68120.1"/>
    </source>
</evidence>
<feature type="transmembrane region" description="Helical" evidence="4">
    <location>
        <begin position="36"/>
        <end position="56"/>
    </location>
</feature>
<evidence type="ECO:0000256" key="4">
    <source>
        <dbReference type="SAM" id="Phobius"/>
    </source>
</evidence>
<dbReference type="STRING" id="670580.A0A1X6NHX9"/>
<name>A0A1X6NHX9_9APHY</name>